<keyword evidence="2" id="KW-1185">Reference proteome</keyword>
<dbReference type="EMBL" id="JANBPW010001273">
    <property type="protein sequence ID" value="KAJ1945265.1"/>
    <property type="molecule type" value="Genomic_DNA"/>
</dbReference>
<comment type="caution">
    <text evidence="1">The sequence shown here is derived from an EMBL/GenBank/DDBJ whole genome shotgun (WGS) entry which is preliminary data.</text>
</comment>
<gene>
    <name evidence="1" type="ORF">FBU59_002358</name>
</gene>
<sequence length="269" mass="29839">MFRNLLSSRVASFAPSVRAFSQSALCQQPGATAARPGAKKAVKKAAKKTTKKPAKKPAKKAPKTPSKAAILEKQLNSKRALVKLPKGPTPTFGLFINEVTADLKKEQSGVVDITEITRVASQKWRALSDAEKQKYQSKHAELKEKHKEVVREWWATVDRGLVELENKRRRRINATVAKEKKGSRITLLKDPYAPKRPLTAFIIYASDKMSKGAAGQGLTEMSAQVKANAALWKSLSDAEKAPFEQRSRADKARYEKELAVYHTKFGIKA</sequence>
<evidence type="ECO:0000313" key="2">
    <source>
        <dbReference type="Proteomes" id="UP001150603"/>
    </source>
</evidence>
<reference evidence="1" key="1">
    <citation type="submission" date="2022-07" db="EMBL/GenBank/DDBJ databases">
        <title>Phylogenomic reconstructions and comparative analyses of Kickxellomycotina fungi.</title>
        <authorList>
            <person name="Reynolds N.K."/>
            <person name="Stajich J.E."/>
            <person name="Barry K."/>
            <person name="Grigoriev I.V."/>
            <person name="Crous P."/>
            <person name="Smith M.E."/>
        </authorList>
    </citation>
    <scope>NUCLEOTIDE SEQUENCE</scope>
    <source>
        <strain evidence="1">NRRL 5244</strain>
    </source>
</reference>
<name>A0ACC1JBN1_9FUNG</name>
<evidence type="ECO:0000313" key="1">
    <source>
        <dbReference type="EMBL" id="KAJ1945265.1"/>
    </source>
</evidence>
<organism evidence="1 2">
    <name type="scientific">Linderina macrospora</name>
    <dbReference type="NCBI Taxonomy" id="4868"/>
    <lineage>
        <taxon>Eukaryota</taxon>
        <taxon>Fungi</taxon>
        <taxon>Fungi incertae sedis</taxon>
        <taxon>Zoopagomycota</taxon>
        <taxon>Kickxellomycotina</taxon>
        <taxon>Kickxellomycetes</taxon>
        <taxon>Kickxellales</taxon>
        <taxon>Kickxellaceae</taxon>
        <taxon>Linderina</taxon>
    </lineage>
</organism>
<protein>
    <submittedName>
        <fullName evidence="1">Uncharacterized protein</fullName>
    </submittedName>
</protein>
<accession>A0ACC1JBN1</accession>
<dbReference type="Proteomes" id="UP001150603">
    <property type="component" value="Unassembled WGS sequence"/>
</dbReference>
<proteinExistence type="predicted"/>